<reference evidence="2" key="1">
    <citation type="journal article" date="2019" name="Sci. Rep.">
        <title>Draft genome of Tanacetum cinerariifolium, the natural source of mosquito coil.</title>
        <authorList>
            <person name="Yamashiro T."/>
            <person name="Shiraishi A."/>
            <person name="Satake H."/>
            <person name="Nakayama K."/>
        </authorList>
    </citation>
    <scope>NUCLEOTIDE SEQUENCE</scope>
</reference>
<comment type="caution">
    <text evidence="2">The sequence shown here is derived from an EMBL/GenBank/DDBJ whole genome shotgun (WGS) entry which is preliminary data.</text>
</comment>
<accession>A0A699HNJ2</accession>
<dbReference type="InterPro" id="IPR058594">
    <property type="entry name" value="PB1-like_dom_pln"/>
</dbReference>
<dbReference type="EMBL" id="BKCJ010183199">
    <property type="protein sequence ID" value="GEY49334.1"/>
    <property type="molecule type" value="Genomic_DNA"/>
</dbReference>
<proteinExistence type="predicted"/>
<name>A0A699HNJ2_TANCI</name>
<protein>
    <submittedName>
        <fullName evidence="2">Transposase, MuDR</fullName>
    </submittedName>
</protein>
<sequence length="203" mass="23956">MIEGDYMPKFVNDPSNLHLKEYFRKEGIDFDLVCHYAGKKNMFSRKLNHGGKFTDPLKRMYVRGKVNYVDNIDVDLFNVDKVHMFVQDLGYDPKQLMFYDFKVPNKSLDYGLKPLSCDIRYWLTSADHHYLSPFNLSFKITELDDYVRLKASVVVSRKRLTLEWINKDSVCKSKERLALDWINEDDFRESSVDKNGNVDVNEE</sequence>
<evidence type="ECO:0000313" key="2">
    <source>
        <dbReference type="EMBL" id="GEY49334.1"/>
    </source>
</evidence>
<organism evidence="2">
    <name type="scientific">Tanacetum cinerariifolium</name>
    <name type="common">Dalmatian daisy</name>
    <name type="synonym">Chrysanthemum cinerariifolium</name>
    <dbReference type="NCBI Taxonomy" id="118510"/>
    <lineage>
        <taxon>Eukaryota</taxon>
        <taxon>Viridiplantae</taxon>
        <taxon>Streptophyta</taxon>
        <taxon>Embryophyta</taxon>
        <taxon>Tracheophyta</taxon>
        <taxon>Spermatophyta</taxon>
        <taxon>Magnoliopsida</taxon>
        <taxon>eudicotyledons</taxon>
        <taxon>Gunneridae</taxon>
        <taxon>Pentapetalae</taxon>
        <taxon>asterids</taxon>
        <taxon>campanulids</taxon>
        <taxon>Asterales</taxon>
        <taxon>Asteraceae</taxon>
        <taxon>Asteroideae</taxon>
        <taxon>Anthemideae</taxon>
        <taxon>Anthemidinae</taxon>
        <taxon>Tanacetum</taxon>
    </lineage>
</organism>
<evidence type="ECO:0000259" key="1">
    <source>
        <dbReference type="Pfam" id="PF26130"/>
    </source>
</evidence>
<dbReference type="AlphaFoldDB" id="A0A699HNJ2"/>
<gene>
    <name evidence="2" type="ORF">Tci_421308</name>
</gene>
<dbReference type="Pfam" id="PF26130">
    <property type="entry name" value="PB1-like"/>
    <property type="match status" value="1"/>
</dbReference>
<feature type="domain" description="PB1-like" evidence="1">
    <location>
        <begin position="42"/>
        <end position="118"/>
    </location>
</feature>